<gene>
    <name evidence="1" type="ORF">WCI35_002294</name>
</gene>
<sequence>QRGLGVWSRPGDSEPNRQRPLWLRCHQLPDTVTGRAGERSQVVVG</sequence>
<keyword evidence="2" id="KW-1185">Reference proteome</keyword>
<feature type="non-terminal residue" evidence="1">
    <location>
        <position position="1"/>
    </location>
</feature>
<feature type="non-terminal residue" evidence="1">
    <location>
        <position position="45"/>
    </location>
</feature>
<dbReference type="EMBL" id="JBFSEQ010000001">
    <property type="protein sequence ID" value="KAL2805615.1"/>
    <property type="molecule type" value="Genomic_DNA"/>
</dbReference>
<reference evidence="1 2" key="1">
    <citation type="journal article" date="2024" name="G3 (Bethesda)">
        <title>A hybrid genome assembly of the endangered aye-aye (Daubentonia madagascariensis).</title>
        <authorList>
            <person name="Versoza C.J."/>
            <person name="Pfeifer S.P."/>
        </authorList>
    </citation>
    <scope>NUCLEOTIDE SEQUENCE [LARGE SCALE GENOMIC DNA]</scope>
    <source>
        <strain evidence="1">6821</strain>
    </source>
</reference>
<protein>
    <submittedName>
        <fullName evidence="1">Uncharacterized protein</fullName>
    </submittedName>
</protein>
<accession>A0ABD2FAT6</accession>
<proteinExistence type="predicted"/>
<evidence type="ECO:0000313" key="1">
    <source>
        <dbReference type="EMBL" id="KAL2805615.1"/>
    </source>
</evidence>
<organism evidence="1 2">
    <name type="scientific">Daubentonia madagascariensis</name>
    <name type="common">Aye-aye</name>
    <name type="synonym">Sciurus madagascariensis</name>
    <dbReference type="NCBI Taxonomy" id="31869"/>
    <lineage>
        <taxon>Eukaryota</taxon>
        <taxon>Metazoa</taxon>
        <taxon>Chordata</taxon>
        <taxon>Craniata</taxon>
        <taxon>Vertebrata</taxon>
        <taxon>Euteleostomi</taxon>
        <taxon>Mammalia</taxon>
        <taxon>Eutheria</taxon>
        <taxon>Euarchontoglires</taxon>
        <taxon>Primates</taxon>
        <taxon>Strepsirrhini</taxon>
        <taxon>Chiromyiformes</taxon>
        <taxon>Daubentoniidae</taxon>
        <taxon>Daubentonia</taxon>
    </lineage>
</organism>
<comment type="caution">
    <text evidence="1">The sequence shown here is derived from an EMBL/GenBank/DDBJ whole genome shotgun (WGS) entry which is preliminary data.</text>
</comment>
<evidence type="ECO:0000313" key="2">
    <source>
        <dbReference type="Proteomes" id="UP001610411"/>
    </source>
</evidence>
<name>A0ABD2FAT6_DAUMA</name>
<dbReference type="Proteomes" id="UP001610411">
    <property type="component" value="Unassembled WGS sequence"/>
</dbReference>
<dbReference type="AlphaFoldDB" id="A0ABD2FAT6"/>